<dbReference type="AlphaFoldDB" id="A0A1I5KI74"/>
<dbReference type="OrthoDB" id="7815603at2"/>
<keyword evidence="3" id="KW-1185">Reference proteome</keyword>
<evidence type="ECO:0000313" key="3">
    <source>
        <dbReference type="Proteomes" id="UP000199236"/>
    </source>
</evidence>
<gene>
    <name evidence="2" type="ORF">SAMN04488056_11421</name>
</gene>
<keyword evidence="1" id="KW-0175">Coiled coil</keyword>
<dbReference type="EMBL" id="FOVR01000014">
    <property type="protein sequence ID" value="SFO84708.1"/>
    <property type="molecule type" value="Genomic_DNA"/>
</dbReference>
<evidence type="ECO:0000256" key="1">
    <source>
        <dbReference type="SAM" id="Coils"/>
    </source>
</evidence>
<feature type="coiled-coil region" evidence="1">
    <location>
        <begin position="104"/>
        <end position="131"/>
    </location>
</feature>
<dbReference type="InterPro" id="IPR027267">
    <property type="entry name" value="AH/BAR_dom_sf"/>
</dbReference>
<protein>
    <submittedName>
        <fullName evidence="2">Uncharacterized protein</fullName>
    </submittedName>
</protein>
<reference evidence="2 3" key="1">
    <citation type="submission" date="2016-10" db="EMBL/GenBank/DDBJ databases">
        <authorList>
            <person name="de Groot N.N."/>
        </authorList>
    </citation>
    <scope>NUCLEOTIDE SEQUENCE [LARGE SCALE GENOMIC DNA]</scope>
    <source>
        <strain evidence="2 3">CGMCC 1.9157</strain>
    </source>
</reference>
<dbReference type="STRING" id="655353.SAMN04488056_11421"/>
<dbReference type="RefSeq" id="WP_090075021.1">
    <property type="nucleotide sequence ID" value="NZ_FOVR01000014.1"/>
</dbReference>
<organism evidence="2 3">
    <name type="scientific">Cohaesibacter marisflavi</name>
    <dbReference type="NCBI Taxonomy" id="655353"/>
    <lineage>
        <taxon>Bacteria</taxon>
        <taxon>Pseudomonadati</taxon>
        <taxon>Pseudomonadota</taxon>
        <taxon>Alphaproteobacteria</taxon>
        <taxon>Hyphomicrobiales</taxon>
        <taxon>Cohaesibacteraceae</taxon>
    </lineage>
</organism>
<proteinExistence type="predicted"/>
<sequence>MATTTKHKFYIVDLVRNKPKSEFIEVPAFRVDIEFEVTTKGKTPAPESLLKRLEEDAREVLEGKEAKIKKLAFDAAEEIDGLMKVRPVTQDTARKVQIITAITNKAIRALMASAEAEAKKVAQDRLKKEARNDSNLTEARVKTVVKWGKSLLKISTSVGRLVATSGADVSAYIAIAKALKVLYADFKEQMRDEEKLRKVLDSALTDFAKHKGELTKKKQEADKKLASFASKAEKARKDYRNNVTKTRHSTDNLSKAAGKIQAKMKAAATIKEGVKIGAECMKLKGQVRVLATRLDKQETFLDYIEDALKDLGAKVDDKTLLERIKALDRKTIQTEAKNVKGILKSITSAVEEFAT</sequence>
<dbReference type="SUPFAM" id="SSF103657">
    <property type="entry name" value="BAR/IMD domain-like"/>
    <property type="match status" value="1"/>
</dbReference>
<evidence type="ECO:0000313" key="2">
    <source>
        <dbReference type="EMBL" id="SFO84708.1"/>
    </source>
</evidence>
<accession>A0A1I5KI74</accession>
<dbReference type="Proteomes" id="UP000199236">
    <property type="component" value="Unassembled WGS sequence"/>
</dbReference>
<name>A0A1I5KI74_9HYPH</name>